<evidence type="ECO:0000313" key="2">
    <source>
        <dbReference type="Proteomes" id="UP001190700"/>
    </source>
</evidence>
<organism evidence="1 2">
    <name type="scientific">Cymbomonas tetramitiformis</name>
    <dbReference type="NCBI Taxonomy" id="36881"/>
    <lineage>
        <taxon>Eukaryota</taxon>
        <taxon>Viridiplantae</taxon>
        <taxon>Chlorophyta</taxon>
        <taxon>Pyramimonadophyceae</taxon>
        <taxon>Pyramimonadales</taxon>
        <taxon>Pyramimonadaceae</taxon>
        <taxon>Cymbomonas</taxon>
    </lineage>
</organism>
<accession>A0AAE0GSD2</accession>
<dbReference type="AlphaFoldDB" id="A0AAE0GSD2"/>
<keyword evidence="2" id="KW-1185">Reference proteome</keyword>
<proteinExistence type="predicted"/>
<name>A0AAE0GSD2_9CHLO</name>
<sequence>MSHLMPANLNKSNLSKDGLHQSSVKLSENLTMQDLQAKGLPTGGMPLNRPRGKKQFQHSGDLAHTAKISNLGGSSLHVHEADDVELGATGGIQRLKVEPRELFMTEQGKPPSDLARDRQLAGVMSAHAQSSRVYIGGEGYSRPGIWTDQ</sequence>
<protein>
    <submittedName>
        <fullName evidence="1">Uncharacterized protein</fullName>
    </submittedName>
</protein>
<evidence type="ECO:0000313" key="1">
    <source>
        <dbReference type="EMBL" id="KAK3282651.1"/>
    </source>
</evidence>
<comment type="caution">
    <text evidence="1">The sequence shown here is derived from an EMBL/GenBank/DDBJ whole genome shotgun (WGS) entry which is preliminary data.</text>
</comment>
<reference evidence="1 2" key="1">
    <citation type="journal article" date="2015" name="Genome Biol. Evol.">
        <title>Comparative Genomics of a Bacterivorous Green Alga Reveals Evolutionary Causalities and Consequences of Phago-Mixotrophic Mode of Nutrition.</title>
        <authorList>
            <person name="Burns J.A."/>
            <person name="Paasch A."/>
            <person name="Narechania A."/>
            <person name="Kim E."/>
        </authorList>
    </citation>
    <scope>NUCLEOTIDE SEQUENCE [LARGE SCALE GENOMIC DNA]</scope>
    <source>
        <strain evidence="1 2">PLY_AMNH</strain>
    </source>
</reference>
<dbReference type="Proteomes" id="UP001190700">
    <property type="component" value="Unassembled WGS sequence"/>
</dbReference>
<gene>
    <name evidence="1" type="ORF">CYMTET_9622</name>
</gene>
<dbReference type="EMBL" id="LGRX02003212">
    <property type="protein sequence ID" value="KAK3282651.1"/>
    <property type="molecule type" value="Genomic_DNA"/>
</dbReference>